<name>A0A1Y2BX21_9FUNG</name>
<dbReference type="STRING" id="1754190.A0A1Y2BX21"/>
<protein>
    <submittedName>
        <fullName evidence="2">Uncharacterized protein</fullName>
    </submittedName>
</protein>
<feature type="region of interest" description="Disordered" evidence="1">
    <location>
        <begin position="157"/>
        <end position="177"/>
    </location>
</feature>
<feature type="region of interest" description="Disordered" evidence="1">
    <location>
        <begin position="366"/>
        <end position="402"/>
    </location>
</feature>
<dbReference type="Proteomes" id="UP000193920">
    <property type="component" value="Unassembled WGS sequence"/>
</dbReference>
<dbReference type="AlphaFoldDB" id="A0A1Y2BX21"/>
<proteinExistence type="predicted"/>
<comment type="caution">
    <text evidence="2">The sequence shown here is derived from an EMBL/GenBank/DDBJ whole genome shotgun (WGS) entry which is preliminary data.</text>
</comment>
<organism evidence="2 3">
    <name type="scientific">Neocallimastix californiae</name>
    <dbReference type="NCBI Taxonomy" id="1754190"/>
    <lineage>
        <taxon>Eukaryota</taxon>
        <taxon>Fungi</taxon>
        <taxon>Fungi incertae sedis</taxon>
        <taxon>Chytridiomycota</taxon>
        <taxon>Chytridiomycota incertae sedis</taxon>
        <taxon>Neocallimastigomycetes</taxon>
        <taxon>Neocallimastigales</taxon>
        <taxon>Neocallimastigaceae</taxon>
        <taxon>Neocallimastix</taxon>
    </lineage>
</organism>
<dbReference type="OrthoDB" id="5595153at2759"/>
<dbReference type="EMBL" id="MCOG01000133">
    <property type="protein sequence ID" value="ORY39214.1"/>
    <property type="molecule type" value="Genomic_DNA"/>
</dbReference>
<keyword evidence="3" id="KW-1185">Reference proteome</keyword>
<evidence type="ECO:0000313" key="2">
    <source>
        <dbReference type="EMBL" id="ORY39214.1"/>
    </source>
</evidence>
<gene>
    <name evidence="2" type="ORF">LY90DRAFT_672442</name>
</gene>
<evidence type="ECO:0000313" key="3">
    <source>
        <dbReference type="Proteomes" id="UP000193920"/>
    </source>
</evidence>
<sequence length="402" mass="46141">MEDASLFNIYMEKQRKFITLVKEVQNIFNSKEYQKQGYSFKQFTRMKWDISQAQAYRYIMCAKVIDQLDEFEIKPSYESLCKSMYNVATTPIQMKLLWSKILQKTNNRPDCINSTHVNQYWKELCMDKKYSNICKYKDQNDIMEKIERSLNKFSNEKKHKQINQKKIDKNQANQKEQTKQNINNINVKTKEKAKVSSIPSPAQSESSTTINYISTVKEPILYSNDNANHIFKALPVSSLNNCPLLISNNENILKAVPSQNEPTPLVSNCEISLSPLSLSSLNQFPPSIPSQENSISPQSATLSNTTLPPSLSNISNSINGPSIPQYLPCTVSSPQAIYYIPIQNEYVYSYQQQPLTQIAYIQEPSTTQPQQLPQQTQPLSQLPSESQPQPISQPQQSSYYYY</sequence>
<evidence type="ECO:0000256" key="1">
    <source>
        <dbReference type="SAM" id="MobiDB-lite"/>
    </source>
</evidence>
<accession>A0A1Y2BX21</accession>
<reference evidence="2 3" key="1">
    <citation type="submission" date="2016-08" db="EMBL/GenBank/DDBJ databases">
        <title>A Parts List for Fungal Cellulosomes Revealed by Comparative Genomics.</title>
        <authorList>
            <consortium name="DOE Joint Genome Institute"/>
            <person name="Haitjema C.H."/>
            <person name="Gilmore S.P."/>
            <person name="Henske J.K."/>
            <person name="Solomon K.V."/>
            <person name="De Groot R."/>
            <person name="Kuo A."/>
            <person name="Mondo S.J."/>
            <person name="Salamov A.A."/>
            <person name="Labutti K."/>
            <person name="Zhao Z."/>
            <person name="Chiniquy J."/>
            <person name="Barry K."/>
            <person name="Brewer H.M."/>
            <person name="Purvine S.O."/>
            <person name="Wright A.T."/>
            <person name="Boxma B."/>
            <person name="Van Alen T."/>
            <person name="Hackstein J.H."/>
            <person name="Baker S.E."/>
            <person name="Grigoriev I.V."/>
            <person name="O'Malley M.A."/>
        </authorList>
    </citation>
    <scope>NUCLEOTIDE SEQUENCE [LARGE SCALE GENOMIC DNA]</scope>
    <source>
        <strain evidence="2 3">G1</strain>
    </source>
</reference>